<evidence type="ECO:0000313" key="4">
    <source>
        <dbReference type="Proteomes" id="UP001596263"/>
    </source>
</evidence>
<protein>
    <submittedName>
        <fullName evidence="3">Transposase</fullName>
    </submittedName>
</protein>
<comment type="caution">
    <text evidence="3">The sequence shown here is derived from an EMBL/GenBank/DDBJ whole genome shotgun (WGS) entry which is preliminary data.</text>
</comment>
<dbReference type="InterPro" id="IPR001959">
    <property type="entry name" value="Transposase"/>
</dbReference>
<feature type="domain" description="Probable transposase IS891/IS1136/IS1341" evidence="2">
    <location>
        <begin position="71"/>
        <end position="137"/>
    </location>
</feature>
<proteinExistence type="predicted"/>
<dbReference type="Pfam" id="PF01385">
    <property type="entry name" value="OrfB_IS605"/>
    <property type="match status" value="1"/>
</dbReference>
<keyword evidence="4" id="KW-1185">Reference proteome</keyword>
<reference evidence="4" key="1">
    <citation type="journal article" date="2019" name="Int. J. Syst. Evol. Microbiol.">
        <title>The Global Catalogue of Microorganisms (GCM) 10K type strain sequencing project: providing services to taxonomists for standard genome sequencing and annotation.</title>
        <authorList>
            <consortium name="The Broad Institute Genomics Platform"/>
            <consortium name="The Broad Institute Genome Sequencing Center for Infectious Disease"/>
            <person name="Wu L."/>
            <person name="Ma J."/>
        </authorList>
    </citation>
    <scope>NUCLEOTIDE SEQUENCE [LARGE SCALE GENOMIC DNA]</scope>
    <source>
        <strain evidence="4">KCTC 42586</strain>
    </source>
</reference>
<dbReference type="EMBL" id="JBHSKM010000044">
    <property type="protein sequence ID" value="MFC5219793.1"/>
    <property type="molecule type" value="Genomic_DNA"/>
</dbReference>
<feature type="compositionally biased region" description="Basic and acidic residues" evidence="1">
    <location>
        <begin position="101"/>
        <end position="113"/>
    </location>
</feature>
<organism evidence="3 4">
    <name type="scientific">Streptomyces coerulescens</name>
    <dbReference type="NCBI Taxonomy" id="29304"/>
    <lineage>
        <taxon>Bacteria</taxon>
        <taxon>Bacillati</taxon>
        <taxon>Actinomycetota</taxon>
        <taxon>Actinomycetes</taxon>
        <taxon>Kitasatosporales</taxon>
        <taxon>Streptomycetaceae</taxon>
        <taxon>Streptomyces</taxon>
    </lineage>
</organism>
<evidence type="ECO:0000313" key="3">
    <source>
        <dbReference type="EMBL" id="MFC5219793.1"/>
    </source>
</evidence>
<dbReference type="Proteomes" id="UP001596263">
    <property type="component" value="Unassembled WGS sequence"/>
</dbReference>
<name>A0ABW0CXJ6_STRCD</name>
<accession>A0ABW0CXJ6</accession>
<sequence length="142" mass="15965">MVPRRRQGSAPAEDRGRAGELVPYAAVRAVHGDCDQGCGRSLLLLLRRGDRPRTPCSCGFRGWHRPRPGPFAVLSDGTKIDSPRFLRRAEKRLKRAQQALSRKEKGSNNRDKVRLRLARAHARVADARREFHHQLSTSSPPS</sequence>
<feature type="region of interest" description="Disordered" evidence="1">
    <location>
        <begin position="92"/>
        <end position="113"/>
    </location>
</feature>
<gene>
    <name evidence="3" type="ORF">ACFPQ9_38850</name>
</gene>
<evidence type="ECO:0000256" key="1">
    <source>
        <dbReference type="SAM" id="MobiDB-lite"/>
    </source>
</evidence>
<dbReference type="RefSeq" id="WP_380863937.1">
    <property type="nucleotide sequence ID" value="NZ_JBHSKM010000044.1"/>
</dbReference>
<evidence type="ECO:0000259" key="2">
    <source>
        <dbReference type="Pfam" id="PF01385"/>
    </source>
</evidence>